<dbReference type="SUPFAM" id="SSF48403">
    <property type="entry name" value="Ankyrin repeat"/>
    <property type="match status" value="1"/>
</dbReference>
<dbReference type="STRING" id="39962.Lmor_2121"/>
<dbReference type="InterPro" id="IPR002110">
    <property type="entry name" value="Ankyrin_rpt"/>
</dbReference>
<name>A0A378JST2_9GAMM</name>
<dbReference type="NCBIfam" id="NF043019">
    <property type="entry name" value="T4SS_AnkC"/>
    <property type="match status" value="1"/>
</dbReference>
<dbReference type="Proteomes" id="UP000254040">
    <property type="component" value="Unassembled WGS sequence"/>
</dbReference>
<dbReference type="InterPro" id="IPR036770">
    <property type="entry name" value="Ankyrin_rpt-contain_sf"/>
</dbReference>
<dbReference type="AlphaFoldDB" id="A0A378JST2"/>
<dbReference type="EMBL" id="UGOG01000001">
    <property type="protein sequence ID" value="STX61516.1"/>
    <property type="molecule type" value="Genomic_DNA"/>
</dbReference>
<protein>
    <submittedName>
        <fullName evidence="2">Ankyrin repeat-containing protein</fullName>
    </submittedName>
</protein>
<dbReference type="OrthoDB" id="5634323at2"/>
<proteinExistence type="predicted"/>
<dbReference type="Gene3D" id="1.25.40.20">
    <property type="entry name" value="Ankyrin repeat-containing domain"/>
    <property type="match status" value="2"/>
</dbReference>
<dbReference type="SMART" id="SM00248">
    <property type="entry name" value="ANK"/>
    <property type="match status" value="3"/>
</dbReference>
<evidence type="ECO:0000313" key="2">
    <source>
        <dbReference type="EMBL" id="STX61516.1"/>
    </source>
</evidence>
<reference evidence="2 4" key="2">
    <citation type="submission" date="2018-06" db="EMBL/GenBank/DDBJ databases">
        <authorList>
            <consortium name="Pathogen Informatics"/>
            <person name="Doyle S."/>
        </authorList>
    </citation>
    <scope>NUCLEOTIDE SEQUENCE [LARGE SCALE GENOMIC DNA]</scope>
    <source>
        <strain evidence="2 4">NCTC12239</strain>
    </source>
</reference>
<dbReference type="Proteomes" id="UP000054985">
    <property type="component" value="Unassembled WGS sequence"/>
</dbReference>
<evidence type="ECO:0000313" key="1">
    <source>
        <dbReference type="EMBL" id="KTD32692.1"/>
    </source>
</evidence>
<sequence>MDFRDEMNKVIGLSLEEFRAYILRKLQQDKNYLQRLFWLPNGSQLTVLNYLIEQHQEPVNDPEAAEPPIQLMDKIDVILELSSNVNVGEPIHQAITSGKTLLALHLLQADKMNCSLVEYITVNVISALNALREKAKELASELQSFLFDVNKRDNEGHTLLSLAIDTKNPELLIHILVKDPNIHAVTNRSNAQAKFQPLHQAVVLDYADGVRLLAHEGANLSNPMGVMKDTPVLLASRLGKINALEALMEFPVEKLNLDAENNHYFEDKKTGHTAIEELCVRIAKNEGKGDALRGVAVLLCHGAEPPRNESMRTLLRNNRVTLLKAVHRYLEDKPDLVDPFVNRCHLTESALHCIVYADHSWGSSIRHLLGSPCSAAFLVEELVIRKYSNTLVAQGSNEPLQTAASANLSTEHDPLKLYAEFVRRYKQAYENQLLPNFWSTMRWMIAEGRSDWGAVERYSKTYPKSRTGIIYNEMFPKFNMPDDFDNEAQDKPLANRI</sequence>
<reference evidence="1 3" key="1">
    <citation type="submission" date="2015-11" db="EMBL/GenBank/DDBJ databases">
        <title>Genomic analysis of 38 Legionella species identifies large and diverse effector repertoires.</title>
        <authorList>
            <person name="Burstein D."/>
            <person name="Amaro F."/>
            <person name="Zusman T."/>
            <person name="Lifshitz Z."/>
            <person name="Cohen O."/>
            <person name="Gilbert J.A."/>
            <person name="Pupko T."/>
            <person name="Shuman H.A."/>
            <person name="Segal G."/>
        </authorList>
    </citation>
    <scope>NUCLEOTIDE SEQUENCE [LARGE SCALE GENOMIC DNA]</scope>
    <source>
        <strain evidence="1 3">ATCC 43877</strain>
    </source>
</reference>
<organism evidence="2 4">
    <name type="scientific">Legionella moravica</name>
    <dbReference type="NCBI Taxonomy" id="39962"/>
    <lineage>
        <taxon>Bacteria</taxon>
        <taxon>Pseudomonadati</taxon>
        <taxon>Pseudomonadota</taxon>
        <taxon>Gammaproteobacteria</taxon>
        <taxon>Legionellales</taxon>
        <taxon>Legionellaceae</taxon>
        <taxon>Legionella</taxon>
    </lineage>
</organism>
<keyword evidence="3" id="KW-1185">Reference proteome</keyword>
<evidence type="ECO:0000313" key="4">
    <source>
        <dbReference type="Proteomes" id="UP000254040"/>
    </source>
</evidence>
<dbReference type="RefSeq" id="WP_028383685.1">
    <property type="nucleotide sequence ID" value="NZ_CAAAJG010000048.1"/>
</dbReference>
<evidence type="ECO:0000313" key="3">
    <source>
        <dbReference type="Proteomes" id="UP000054985"/>
    </source>
</evidence>
<gene>
    <name evidence="1" type="ORF">Lmor_2121</name>
    <name evidence="2" type="ORF">NCTC12239_00431</name>
</gene>
<accession>A0A378JST2</accession>
<dbReference type="EMBL" id="LNYN01000027">
    <property type="protein sequence ID" value="KTD32692.1"/>
    <property type="molecule type" value="Genomic_DNA"/>
</dbReference>